<reference evidence="2" key="1">
    <citation type="submission" date="2021-04" db="EMBL/GenBank/DDBJ databases">
        <authorList>
            <person name="Tunstrom K."/>
        </authorList>
    </citation>
    <scope>NUCLEOTIDE SEQUENCE</scope>
</reference>
<dbReference type="Proteomes" id="UP000691718">
    <property type="component" value="Unassembled WGS sequence"/>
</dbReference>
<evidence type="ECO:0000256" key="1">
    <source>
        <dbReference type="SAM" id="MobiDB-lite"/>
    </source>
</evidence>
<organism evidence="2 3">
    <name type="scientific">Parnassius apollo</name>
    <name type="common">Apollo butterfly</name>
    <name type="synonym">Papilio apollo</name>
    <dbReference type="NCBI Taxonomy" id="110799"/>
    <lineage>
        <taxon>Eukaryota</taxon>
        <taxon>Metazoa</taxon>
        <taxon>Ecdysozoa</taxon>
        <taxon>Arthropoda</taxon>
        <taxon>Hexapoda</taxon>
        <taxon>Insecta</taxon>
        <taxon>Pterygota</taxon>
        <taxon>Neoptera</taxon>
        <taxon>Endopterygota</taxon>
        <taxon>Lepidoptera</taxon>
        <taxon>Glossata</taxon>
        <taxon>Ditrysia</taxon>
        <taxon>Papilionoidea</taxon>
        <taxon>Papilionidae</taxon>
        <taxon>Parnassiinae</taxon>
        <taxon>Parnassini</taxon>
        <taxon>Parnassius</taxon>
        <taxon>Parnassius</taxon>
    </lineage>
</organism>
<dbReference type="AlphaFoldDB" id="A0A8S3YAU1"/>
<evidence type="ECO:0000313" key="3">
    <source>
        <dbReference type="Proteomes" id="UP000691718"/>
    </source>
</evidence>
<feature type="compositionally biased region" description="Basic and acidic residues" evidence="1">
    <location>
        <begin position="1"/>
        <end position="20"/>
    </location>
</feature>
<evidence type="ECO:0000313" key="2">
    <source>
        <dbReference type="EMBL" id="CAG5056608.1"/>
    </source>
</evidence>
<feature type="compositionally biased region" description="Basic residues" evidence="1">
    <location>
        <begin position="50"/>
        <end position="61"/>
    </location>
</feature>
<accession>A0A8S3YAU1</accession>
<proteinExistence type="predicted"/>
<feature type="region of interest" description="Disordered" evidence="1">
    <location>
        <begin position="1"/>
        <end position="70"/>
    </location>
</feature>
<gene>
    <name evidence="2" type="ORF">PAPOLLO_LOCUS26822</name>
</gene>
<sequence length="70" mass="7581">MKKKSSESERPTRAAQDRTEAPGQARVRPGALGLRTVAVDGAQQSARGRTPPRRTREKRLRLAAVASQSA</sequence>
<protein>
    <submittedName>
        <fullName evidence="2">(apollo) hypothetical protein</fullName>
    </submittedName>
</protein>
<name>A0A8S3YAU1_PARAO</name>
<comment type="caution">
    <text evidence="2">The sequence shown here is derived from an EMBL/GenBank/DDBJ whole genome shotgun (WGS) entry which is preliminary data.</text>
</comment>
<keyword evidence="3" id="KW-1185">Reference proteome</keyword>
<dbReference type="EMBL" id="CAJQZP010001607">
    <property type="protein sequence ID" value="CAG5056608.1"/>
    <property type="molecule type" value="Genomic_DNA"/>
</dbReference>